<dbReference type="GO" id="GO:0019156">
    <property type="term" value="F:isoamylase activity"/>
    <property type="evidence" value="ECO:0007669"/>
    <property type="project" value="UniProtKB-EC"/>
</dbReference>
<dbReference type="InterPro" id="IPR004193">
    <property type="entry name" value="Glyco_hydro_13_N"/>
</dbReference>
<organism evidence="6 7">
    <name type="scientific">Pararhodospirillum photometricum DSM 122</name>
    <dbReference type="NCBI Taxonomy" id="1150469"/>
    <lineage>
        <taxon>Bacteria</taxon>
        <taxon>Pseudomonadati</taxon>
        <taxon>Pseudomonadota</taxon>
        <taxon>Alphaproteobacteria</taxon>
        <taxon>Rhodospirillales</taxon>
        <taxon>Rhodospirillaceae</taxon>
        <taxon>Pararhodospirillum</taxon>
    </lineage>
</organism>
<evidence type="ECO:0000256" key="1">
    <source>
        <dbReference type="ARBA" id="ARBA00008061"/>
    </source>
</evidence>
<evidence type="ECO:0000313" key="7">
    <source>
        <dbReference type="Proteomes" id="UP000033220"/>
    </source>
</evidence>
<dbReference type="PANTHER" id="PTHR43002">
    <property type="entry name" value="GLYCOGEN DEBRANCHING ENZYME"/>
    <property type="match status" value="1"/>
</dbReference>
<dbReference type="CDD" id="cd02856">
    <property type="entry name" value="E_set_GDE_Isoamylase_N"/>
    <property type="match status" value="1"/>
</dbReference>
<evidence type="ECO:0000256" key="4">
    <source>
        <dbReference type="SAM" id="MobiDB-lite"/>
    </source>
</evidence>
<protein>
    <submittedName>
        <fullName evidence="6">Glycogen debranching enzyme GlgX</fullName>
        <ecNumber evidence="6">3.2.1.68</ecNumber>
    </submittedName>
</protein>
<evidence type="ECO:0000256" key="3">
    <source>
        <dbReference type="ARBA" id="ARBA00023295"/>
    </source>
</evidence>
<dbReference type="InterPro" id="IPR014756">
    <property type="entry name" value="Ig_E-set"/>
</dbReference>
<dbReference type="InterPro" id="IPR011837">
    <property type="entry name" value="Glycogen_debranch_GlgX"/>
</dbReference>
<evidence type="ECO:0000259" key="5">
    <source>
        <dbReference type="SMART" id="SM00642"/>
    </source>
</evidence>
<dbReference type="InterPro" id="IPR013780">
    <property type="entry name" value="Glyco_hydro_b"/>
</dbReference>
<dbReference type="NCBIfam" id="TIGR02100">
    <property type="entry name" value="glgX_debranch"/>
    <property type="match status" value="1"/>
</dbReference>
<dbReference type="InterPro" id="IPR017853">
    <property type="entry name" value="GH"/>
</dbReference>
<dbReference type="SMART" id="SM00642">
    <property type="entry name" value="Aamy"/>
    <property type="match status" value="1"/>
</dbReference>
<dbReference type="EC" id="3.2.1.68" evidence="6"/>
<evidence type="ECO:0000256" key="2">
    <source>
        <dbReference type="ARBA" id="ARBA00022801"/>
    </source>
</evidence>
<feature type="domain" description="Glycosyl hydrolase family 13 catalytic" evidence="5">
    <location>
        <begin position="187"/>
        <end position="568"/>
    </location>
</feature>
<evidence type="ECO:0000313" key="6">
    <source>
        <dbReference type="EMBL" id="CCG07661.1"/>
    </source>
</evidence>
<dbReference type="Gene3D" id="2.60.40.10">
    <property type="entry name" value="Immunoglobulins"/>
    <property type="match status" value="1"/>
</dbReference>
<dbReference type="GO" id="GO:0005980">
    <property type="term" value="P:glycogen catabolic process"/>
    <property type="evidence" value="ECO:0007669"/>
    <property type="project" value="InterPro"/>
</dbReference>
<dbReference type="EMBL" id="HE663493">
    <property type="protein sequence ID" value="CCG07661.1"/>
    <property type="molecule type" value="Genomic_DNA"/>
</dbReference>
<comment type="similarity">
    <text evidence="1">Belongs to the glycosyl hydrolase 13 family.</text>
</comment>
<dbReference type="Pfam" id="PF00128">
    <property type="entry name" value="Alpha-amylase"/>
    <property type="match status" value="1"/>
</dbReference>
<keyword evidence="3 6" id="KW-0326">Glycosidase</keyword>
<dbReference type="GO" id="GO:0004135">
    <property type="term" value="F:amylo-alpha-1,6-glucosidase activity"/>
    <property type="evidence" value="ECO:0007669"/>
    <property type="project" value="InterPro"/>
</dbReference>
<dbReference type="KEGG" id="rpm:RSPPHO_01035"/>
<dbReference type="InterPro" id="IPR044505">
    <property type="entry name" value="GlgX_Isoamylase_N_E_set"/>
</dbReference>
<accession>H6SRY2</accession>
<name>H6SRY2_PARPM</name>
<dbReference type="Pfam" id="PF02922">
    <property type="entry name" value="CBM_48"/>
    <property type="match status" value="1"/>
</dbReference>
<keyword evidence="7" id="KW-1185">Reference proteome</keyword>
<dbReference type="eggNOG" id="COG1523">
    <property type="taxonomic scope" value="Bacteria"/>
</dbReference>
<dbReference type="InterPro" id="IPR006047">
    <property type="entry name" value="GH13_cat_dom"/>
</dbReference>
<feature type="region of interest" description="Disordered" evidence="4">
    <location>
        <begin position="472"/>
        <end position="492"/>
    </location>
</feature>
<keyword evidence="2 6" id="KW-0378">Hydrolase</keyword>
<dbReference type="HOGENOM" id="CLU_011725_1_1_5"/>
<reference evidence="6 7" key="1">
    <citation type="submission" date="2012-02" db="EMBL/GenBank/DDBJ databases">
        <title>Shotgun genome sequence of Phaeospirillum photometricum DSM 122.</title>
        <authorList>
            <person name="Duquesne K."/>
            <person name="Sturgis J."/>
        </authorList>
    </citation>
    <scope>NUCLEOTIDE SEQUENCE [LARGE SCALE GENOMIC DNA]</scope>
    <source>
        <strain evidence="7">DSM122</strain>
    </source>
</reference>
<gene>
    <name evidence="6" type="ORF">RSPPHO_01035</name>
</gene>
<dbReference type="SUPFAM" id="SSF51445">
    <property type="entry name" value="(Trans)glycosidases"/>
    <property type="match status" value="1"/>
</dbReference>
<proteinExistence type="inferred from homology"/>
<dbReference type="STRING" id="1150469.RSPPHO_01035"/>
<dbReference type="Proteomes" id="UP000033220">
    <property type="component" value="Chromosome DSM 122"/>
</dbReference>
<dbReference type="Gene3D" id="3.20.20.80">
    <property type="entry name" value="Glycosidases"/>
    <property type="match status" value="1"/>
</dbReference>
<dbReference type="Gene3D" id="2.60.40.1180">
    <property type="entry name" value="Golgi alpha-mannosidase II"/>
    <property type="match status" value="1"/>
</dbReference>
<dbReference type="CDD" id="cd11326">
    <property type="entry name" value="AmyAc_Glg_debranch"/>
    <property type="match status" value="1"/>
</dbReference>
<dbReference type="AlphaFoldDB" id="H6SRY2"/>
<dbReference type="SUPFAM" id="SSF81296">
    <property type="entry name" value="E set domains"/>
    <property type="match status" value="1"/>
</dbReference>
<dbReference type="PATRIC" id="fig|1150469.3.peg.1181"/>
<sequence length="666" mass="71303">MMRRLVLEPSGPGPAGAWVGDGGVHWRVFSDNASAVEVCLFDAEGREERLPLPGRDGSFFHGFLPGVGAGLRYGLRAHGPYDPARGHRFNPHKLLIDPLARHLDGPVIPHPALFGFDVARGWPQGEDDQPSGLDSAPFVPKAIVVDPAAPSPRPRLGGRLEPGRLVIYEAHVKGMTQQHPEVETVARGTFAGFAAPGVVDHLRRLGVTAVELLPVWAFADEPALWGSGRTNYWGYNPIAFAAPHPAYGPPDAFCRMVEALHDAGLAVVLDVVINHTAEGGARGPTLSWRGLDNLSWYRLVEGNLAAYVDHTACGNSVQTEHPGVLAQIVNALRAWVVERGVDGFRFDLAVTPARNQGAFDPEGPFLRALAADPVLSSCLLIAEPWDAGPAGHALGRFPAPWLEWNDQARDAVRRFWLRGGSAGAFATALAGSSPVFPAERGPLAGVTYVTCHDGFALADLVAYDTKHNLANGEDNRDGMDTNHSVNHGVEGPTGEPGILALREQQRRNLILSLVLAQGVPMLRAGDELGQTHHGNNNPYCHDSPLTWLDWAATDPTFLAFVRQALALRQPGRCAFLTGQPGPDGWADVAWRRPDGHPMAADDWDDRAFALRLGAARLILVNGRATACSFVLPDDAAWSVVLASAPVDLPALPPLSVAVLAPDLAGE</sequence>
<dbReference type="InterPro" id="IPR013783">
    <property type="entry name" value="Ig-like_fold"/>
</dbReference>
<dbReference type="SUPFAM" id="SSF51011">
    <property type="entry name" value="Glycosyl hydrolase domain"/>
    <property type="match status" value="1"/>
</dbReference>